<gene>
    <name evidence="13" type="primary">ruvC</name>
    <name evidence="14" type="ORF">A2801_00150</name>
</gene>
<evidence type="ECO:0000256" key="6">
    <source>
        <dbReference type="ARBA" id="ARBA00022763"/>
    </source>
</evidence>
<dbReference type="FunFam" id="3.30.420.10:FF:000002">
    <property type="entry name" value="Crossover junction endodeoxyribonuclease RuvC"/>
    <property type="match status" value="1"/>
</dbReference>
<evidence type="ECO:0000256" key="1">
    <source>
        <dbReference type="ARBA" id="ARBA00009518"/>
    </source>
</evidence>
<dbReference type="Gene3D" id="3.30.420.10">
    <property type="entry name" value="Ribonuclease H-like superfamily/Ribonuclease H"/>
    <property type="match status" value="1"/>
</dbReference>
<comment type="function">
    <text evidence="13">The RuvA-RuvB-RuvC complex processes Holliday junction (HJ) DNA during genetic recombination and DNA repair. Endonuclease that resolves HJ intermediates. Cleaves cruciform DNA by making single-stranded nicks across the HJ at symmetrical positions within the homologous arms, yielding a 5'-phosphate and a 3'-hydroxyl group; requires a central core of homology in the junction. The consensus cleavage sequence is 5'-(A/T)TT(C/G)-3'. Cleavage occurs on the 3'-side of the TT dinucleotide at the point of strand exchange. HJ branch migration catalyzed by RuvA-RuvB allows RuvC to scan DNA until it finds its consensus sequence, where it cleaves and resolves the cruciform DNA.</text>
</comment>
<dbReference type="InterPro" id="IPR002176">
    <property type="entry name" value="X-over_junc_endoDNase_RuvC"/>
</dbReference>
<comment type="catalytic activity">
    <reaction evidence="12 13">
        <text>Endonucleolytic cleavage at a junction such as a reciprocal single-stranded crossover between two homologous DNA duplexes (Holliday junction).</text>
        <dbReference type="EC" id="3.1.21.10"/>
    </reaction>
</comment>
<dbReference type="GO" id="GO:0008821">
    <property type="term" value="F:crossover junction DNA endonuclease activity"/>
    <property type="evidence" value="ECO:0007669"/>
    <property type="project" value="UniProtKB-UniRule"/>
</dbReference>
<evidence type="ECO:0000256" key="13">
    <source>
        <dbReference type="HAMAP-Rule" id="MF_00034"/>
    </source>
</evidence>
<evidence type="ECO:0000256" key="11">
    <source>
        <dbReference type="ARBA" id="ARBA00023204"/>
    </source>
</evidence>
<keyword evidence="3 13" id="KW-0540">Nuclease</keyword>
<keyword evidence="11 13" id="KW-0234">DNA repair</keyword>
<keyword evidence="9 13" id="KW-0238">DNA-binding</keyword>
<dbReference type="GO" id="GO:0048476">
    <property type="term" value="C:Holliday junction resolvase complex"/>
    <property type="evidence" value="ECO:0007669"/>
    <property type="project" value="UniProtKB-UniRule"/>
</dbReference>
<comment type="cofactor">
    <cofactor evidence="13">
        <name>Mg(2+)</name>
        <dbReference type="ChEBI" id="CHEBI:18420"/>
    </cofactor>
    <text evidence="13">Binds 2 Mg(2+) ion per subunit.</text>
</comment>
<comment type="similarity">
    <text evidence="1 13">Belongs to the RuvC family.</text>
</comment>
<dbReference type="PANTHER" id="PTHR30194:SF3">
    <property type="entry name" value="CROSSOVER JUNCTION ENDODEOXYRIBONUCLEASE RUVC"/>
    <property type="match status" value="1"/>
</dbReference>
<keyword evidence="4 13" id="KW-0479">Metal-binding</keyword>
<evidence type="ECO:0000256" key="4">
    <source>
        <dbReference type="ARBA" id="ARBA00022723"/>
    </source>
</evidence>
<accession>A0A1F7YS99</accession>
<sequence length="164" mass="17988">MRVLGIDPGTATTGYGFVEVNGHGMEAIEFDLIETSKEVSPELRLAYIYQNMRIIIERFSPEVMAIEKVFFSSNRRTAINVSQALGVMLLSAADANIQVVQYAPGTIKKLVAGDGRADKKVIQRALRDIFGAKIRSRPMKKTHFDNAADALAVAVCHIYTVGTV</sequence>
<dbReference type="SUPFAM" id="SSF53098">
    <property type="entry name" value="Ribonuclease H-like"/>
    <property type="match status" value="1"/>
</dbReference>
<dbReference type="STRING" id="1802500.A2801_00150"/>
<dbReference type="Proteomes" id="UP000177263">
    <property type="component" value="Unassembled WGS sequence"/>
</dbReference>
<evidence type="ECO:0000256" key="12">
    <source>
        <dbReference type="ARBA" id="ARBA00029354"/>
    </source>
</evidence>
<comment type="caution">
    <text evidence="14">The sequence shown here is derived from an EMBL/GenBank/DDBJ whole genome shotgun (WGS) entry which is preliminary data.</text>
</comment>
<evidence type="ECO:0000256" key="5">
    <source>
        <dbReference type="ARBA" id="ARBA00022759"/>
    </source>
</evidence>
<dbReference type="GO" id="GO:0005737">
    <property type="term" value="C:cytoplasm"/>
    <property type="evidence" value="ECO:0007669"/>
    <property type="project" value="UniProtKB-SubCell"/>
</dbReference>
<evidence type="ECO:0000256" key="8">
    <source>
        <dbReference type="ARBA" id="ARBA00022842"/>
    </source>
</evidence>
<dbReference type="InterPro" id="IPR036397">
    <property type="entry name" value="RNaseH_sf"/>
</dbReference>
<dbReference type="GO" id="GO:0006281">
    <property type="term" value="P:DNA repair"/>
    <property type="evidence" value="ECO:0007669"/>
    <property type="project" value="UniProtKB-UniRule"/>
</dbReference>
<evidence type="ECO:0000256" key="7">
    <source>
        <dbReference type="ARBA" id="ARBA00022801"/>
    </source>
</evidence>
<protein>
    <recommendedName>
        <fullName evidence="13">Crossover junction endodeoxyribonuclease RuvC</fullName>
        <ecNumber evidence="13">3.1.21.10</ecNumber>
    </recommendedName>
    <alternativeName>
        <fullName evidence="13">Holliday junction nuclease RuvC</fullName>
    </alternativeName>
    <alternativeName>
        <fullName evidence="13">Holliday junction resolvase RuvC</fullName>
    </alternativeName>
</protein>
<proteinExistence type="inferred from homology"/>
<evidence type="ECO:0000313" key="14">
    <source>
        <dbReference type="EMBL" id="OGM29799.1"/>
    </source>
</evidence>
<keyword evidence="6 13" id="KW-0227">DNA damage</keyword>
<name>A0A1F7YS99_9BACT</name>
<evidence type="ECO:0000256" key="2">
    <source>
        <dbReference type="ARBA" id="ARBA00022490"/>
    </source>
</evidence>
<dbReference type="GO" id="GO:0003677">
    <property type="term" value="F:DNA binding"/>
    <property type="evidence" value="ECO:0007669"/>
    <property type="project" value="UniProtKB-KW"/>
</dbReference>
<dbReference type="EMBL" id="MGGM01000009">
    <property type="protein sequence ID" value="OGM29799.1"/>
    <property type="molecule type" value="Genomic_DNA"/>
</dbReference>
<feature type="binding site" evidence="13">
    <location>
        <position position="67"/>
    </location>
    <ligand>
        <name>Mg(2+)</name>
        <dbReference type="ChEBI" id="CHEBI:18420"/>
        <label>2</label>
    </ligand>
</feature>
<keyword evidence="10 13" id="KW-0233">DNA recombination</keyword>
<dbReference type="PRINTS" id="PR00696">
    <property type="entry name" value="RSOLVASERUVC"/>
</dbReference>
<evidence type="ECO:0000256" key="10">
    <source>
        <dbReference type="ARBA" id="ARBA00023172"/>
    </source>
</evidence>
<feature type="binding site" evidence="13">
    <location>
        <position position="7"/>
    </location>
    <ligand>
        <name>Mg(2+)</name>
        <dbReference type="ChEBI" id="CHEBI:18420"/>
        <label>1</label>
    </ligand>
</feature>
<comment type="subunit">
    <text evidence="13">Homodimer which binds Holliday junction (HJ) DNA. The HJ becomes 2-fold symmetrical on binding to RuvC with unstacked arms; it has a different conformation from HJ DNA in complex with RuvA. In the full resolvosome a probable DNA-RuvA(4)-RuvB(12)-RuvC(2) complex forms which resolves the HJ.</text>
</comment>
<dbReference type="AlphaFoldDB" id="A0A1F7YS99"/>
<keyword evidence="2 13" id="KW-0963">Cytoplasm</keyword>
<evidence type="ECO:0000256" key="3">
    <source>
        <dbReference type="ARBA" id="ARBA00022722"/>
    </source>
</evidence>
<dbReference type="Pfam" id="PF02075">
    <property type="entry name" value="RuvC"/>
    <property type="match status" value="1"/>
</dbReference>
<dbReference type="InterPro" id="IPR012337">
    <property type="entry name" value="RNaseH-like_sf"/>
</dbReference>
<reference evidence="14 15" key="1">
    <citation type="journal article" date="2016" name="Nat. Commun.">
        <title>Thousands of microbial genomes shed light on interconnected biogeochemical processes in an aquifer system.</title>
        <authorList>
            <person name="Anantharaman K."/>
            <person name="Brown C.T."/>
            <person name="Hug L.A."/>
            <person name="Sharon I."/>
            <person name="Castelle C.J."/>
            <person name="Probst A.J."/>
            <person name="Thomas B.C."/>
            <person name="Singh A."/>
            <person name="Wilkins M.J."/>
            <person name="Karaoz U."/>
            <person name="Brodie E.L."/>
            <person name="Williams K.H."/>
            <person name="Hubbard S.S."/>
            <person name="Banfield J.F."/>
        </authorList>
    </citation>
    <scope>NUCLEOTIDE SEQUENCE [LARGE SCALE GENOMIC DNA]</scope>
</reference>
<dbReference type="GO" id="GO:0000287">
    <property type="term" value="F:magnesium ion binding"/>
    <property type="evidence" value="ECO:0007669"/>
    <property type="project" value="UniProtKB-UniRule"/>
</dbReference>
<keyword evidence="7 13" id="KW-0378">Hydrolase</keyword>
<evidence type="ECO:0000256" key="9">
    <source>
        <dbReference type="ARBA" id="ARBA00023125"/>
    </source>
</evidence>
<dbReference type="EC" id="3.1.21.10" evidence="13"/>
<keyword evidence="8 13" id="KW-0460">Magnesium</keyword>
<feature type="active site" evidence="13">
    <location>
        <position position="7"/>
    </location>
</feature>
<comment type="subcellular location">
    <subcellularLocation>
        <location evidence="13">Cytoplasm</location>
    </subcellularLocation>
</comment>
<keyword evidence="5 13" id="KW-0255">Endonuclease</keyword>
<dbReference type="CDD" id="cd16962">
    <property type="entry name" value="RuvC"/>
    <property type="match status" value="1"/>
</dbReference>
<dbReference type="PANTHER" id="PTHR30194">
    <property type="entry name" value="CROSSOVER JUNCTION ENDODEOXYRIBONUCLEASE RUVC"/>
    <property type="match status" value="1"/>
</dbReference>
<comment type="caution">
    <text evidence="13">Lacks conserved residue(s) required for the propagation of feature annotation.</text>
</comment>
<dbReference type="GO" id="GO:0006310">
    <property type="term" value="P:DNA recombination"/>
    <property type="evidence" value="ECO:0007669"/>
    <property type="project" value="UniProtKB-UniRule"/>
</dbReference>
<evidence type="ECO:0000313" key="15">
    <source>
        <dbReference type="Proteomes" id="UP000177263"/>
    </source>
</evidence>
<organism evidence="14 15">
    <name type="scientific">Candidatus Woesebacteria bacterium RIFCSPHIGHO2_01_FULL_41_10</name>
    <dbReference type="NCBI Taxonomy" id="1802500"/>
    <lineage>
        <taxon>Bacteria</taxon>
        <taxon>Candidatus Woeseibacteriota</taxon>
    </lineage>
</organism>
<dbReference type="HAMAP" id="MF_00034">
    <property type="entry name" value="RuvC"/>
    <property type="match status" value="1"/>
</dbReference>
<feature type="active site" evidence="13">
    <location>
        <position position="67"/>
    </location>
</feature>